<organism evidence="2">
    <name type="scientific">Sesamum angustifolium</name>
    <dbReference type="NCBI Taxonomy" id="2727405"/>
    <lineage>
        <taxon>Eukaryota</taxon>
        <taxon>Viridiplantae</taxon>
        <taxon>Streptophyta</taxon>
        <taxon>Embryophyta</taxon>
        <taxon>Tracheophyta</taxon>
        <taxon>Spermatophyta</taxon>
        <taxon>Magnoliopsida</taxon>
        <taxon>eudicotyledons</taxon>
        <taxon>Gunneridae</taxon>
        <taxon>Pentapetalae</taxon>
        <taxon>asterids</taxon>
        <taxon>lamiids</taxon>
        <taxon>Lamiales</taxon>
        <taxon>Pedaliaceae</taxon>
        <taxon>Sesamum</taxon>
    </lineage>
</organism>
<sequence length="63" mass="6702">MLGKPAAAEEGKAPYEGLPLPGVEDILGRSGEASPQEEEKEDVRGKAPLGYKMQSLEMTFGLP</sequence>
<accession>A0AAW2IJ42</accession>
<reference evidence="2" key="2">
    <citation type="journal article" date="2024" name="Plant">
        <title>Genomic evolution and insights into agronomic trait innovations of Sesamum species.</title>
        <authorList>
            <person name="Miao H."/>
            <person name="Wang L."/>
            <person name="Qu L."/>
            <person name="Liu H."/>
            <person name="Sun Y."/>
            <person name="Le M."/>
            <person name="Wang Q."/>
            <person name="Wei S."/>
            <person name="Zheng Y."/>
            <person name="Lin W."/>
            <person name="Duan Y."/>
            <person name="Cao H."/>
            <person name="Xiong S."/>
            <person name="Wang X."/>
            <person name="Wei L."/>
            <person name="Li C."/>
            <person name="Ma Q."/>
            <person name="Ju M."/>
            <person name="Zhao R."/>
            <person name="Li G."/>
            <person name="Mu C."/>
            <person name="Tian Q."/>
            <person name="Mei H."/>
            <person name="Zhang T."/>
            <person name="Gao T."/>
            <person name="Zhang H."/>
        </authorList>
    </citation>
    <scope>NUCLEOTIDE SEQUENCE</scope>
    <source>
        <strain evidence="2">G01</strain>
    </source>
</reference>
<reference evidence="2" key="1">
    <citation type="submission" date="2020-06" db="EMBL/GenBank/DDBJ databases">
        <authorList>
            <person name="Li T."/>
            <person name="Hu X."/>
            <person name="Zhang T."/>
            <person name="Song X."/>
            <person name="Zhang H."/>
            <person name="Dai N."/>
            <person name="Sheng W."/>
            <person name="Hou X."/>
            <person name="Wei L."/>
        </authorList>
    </citation>
    <scope>NUCLEOTIDE SEQUENCE</scope>
    <source>
        <strain evidence="2">G01</strain>
        <tissue evidence="2">Leaf</tissue>
    </source>
</reference>
<proteinExistence type="predicted"/>
<evidence type="ECO:0000256" key="1">
    <source>
        <dbReference type="SAM" id="MobiDB-lite"/>
    </source>
</evidence>
<feature type="region of interest" description="Disordered" evidence="1">
    <location>
        <begin position="1"/>
        <end position="49"/>
    </location>
</feature>
<comment type="caution">
    <text evidence="2">The sequence shown here is derived from an EMBL/GenBank/DDBJ whole genome shotgun (WGS) entry which is preliminary data.</text>
</comment>
<protein>
    <submittedName>
        <fullName evidence="2">Uncharacterized protein</fullName>
    </submittedName>
</protein>
<dbReference type="EMBL" id="JACGWK010001838">
    <property type="protein sequence ID" value="KAL0282199.1"/>
    <property type="molecule type" value="Genomic_DNA"/>
</dbReference>
<evidence type="ECO:0000313" key="2">
    <source>
        <dbReference type="EMBL" id="KAL0282199.1"/>
    </source>
</evidence>
<name>A0AAW2IJ42_9LAMI</name>
<gene>
    <name evidence="2" type="ORF">Sangu_2963500</name>
</gene>
<dbReference type="AlphaFoldDB" id="A0AAW2IJ42"/>